<evidence type="ECO:0000256" key="1">
    <source>
        <dbReference type="SAM" id="Phobius"/>
    </source>
</evidence>
<accession>A0A2T5V1M6</accession>
<organism evidence="3 4">
    <name type="scientific">Breoghania corrubedonensis</name>
    <dbReference type="NCBI Taxonomy" id="665038"/>
    <lineage>
        <taxon>Bacteria</taxon>
        <taxon>Pseudomonadati</taxon>
        <taxon>Pseudomonadota</taxon>
        <taxon>Alphaproteobacteria</taxon>
        <taxon>Hyphomicrobiales</taxon>
        <taxon>Stappiaceae</taxon>
        <taxon>Breoghania</taxon>
    </lineage>
</organism>
<evidence type="ECO:0000313" key="4">
    <source>
        <dbReference type="Proteomes" id="UP000244081"/>
    </source>
</evidence>
<dbReference type="EMBL" id="QAYG01000010">
    <property type="protein sequence ID" value="PTW57664.1"/>
    <property type="molecule type" value="Genomic_DNA"/>
</dbReference>
<evidence type="ECO:0000313" key="3">
    <source>
        <dbReference type="EMBL" id="PTW57664.1"/>
    </source>
</evidence>
<dbReference type="AlphaFoldDB" id="A0A2T5V1M6"/>
<name>A0A2T5V1M6_9HYPH</name>
<evidence type="ECO:0008006" key="5">
    <source>
        <dbReference type="Google" id="ProtNLM"/>
    </source>
</evidence>
<keyword evidence="1" id="KW-0472">Membrane</keyword>
<keyword evidence="1" id="KW-0812">Transmembrane</keyword>
<keyword evidence="4" id="KW-1185">Reference proteome</keyword>
<keyword evidence="1" id="KW-1133">Transmembrane helix</keyword>
<evidence type="ECO:0000256" key="2">
    <source>
        <dbReference type="SAM" id="SignalP"/>
    </source>
</evidence>
<feature type="transmembrane region" description="Helical" evidence="1">
    <location>
        <begin position="37"/>
        <end position="55"/>
    </location>
</feature>
<feature type="chain" id="PRO_5015438168" description="17 kDa surface antigen" evidence="2">
    <location>
        <begin position="22"/>
        <end position="107"/>
    </location>
</feature>
<feature type="signal peptide" evidence="2">
    <location>
        <begin position="1"/>
        <end position="21"/>
    </location>
</feature>
<keyword evidence="2" id="KW-0732">Signal</keyword>
<gene>
    <name evidence="3" type="ORF">C8N35_110143</name>
</gene>
<comment type="caution">
    <text evidence="3">The sequence shown here is derived from an EMBL/GenBank/DDBJ whole genome shotgun (WGS) entry which is preliminary data.</text>
</comment>
<protein>
    <recommendedName>
        <fullName evidence="5">17 kDa surface antigen</fullName>
    </recommendedName>
</protein>
<proteinExistence type="predicted"/>
<reference evidence="3 4" key="1">
    <citation type="submission" date="2018-04" db="EMBL/GenBank/DDBJ databases">
        <title>Genomic Encyclopedia of Archaeal and Bacterial Type Strains, Phase II (KMG-II): from individual species to whole genera.</title>
        <authorList>
            <person name="Goeker M."/>
        </authorList>
    </citation>
    <scope>NUCLEOTIDE SEQUENCE [LARGE SCALE GENOMIC DNA]</scope>
    <source>
        <strain evidence="3 4">DSM 23382</strain>
    </source>
</reference>
<sequence>MFRKTAIAALTVAVVATSGIAATVGSAEAKNGKKGAFAAGAVIGLATGAIVAGRYRDRHYDSGYYDSGYYGNGYYASRPRRCWDKPVRRWDPYYQRRVVVGYRTVCR</sequence>
<dbReference type="RefSeq" id="WP_107991534.1">
    <property type="nucleotide sequence ID" value="NZ_QAYG01000010.1"/>
</dbReference>
<dbReference type="Proteomes" id="UP000244081">
    <property type="component" value="Unassembled WGS sequence"/>
</dbReference>